<protein>
    <submittedName>
        <fullName evidence="1">Uncharacterized protein</fullName>
    </submittedName>
</protein>
<comment type="caution">
    <text evidence="1">The sequence shown here is derived from an EMBL/GenBank/DDBJ whole genome shotgun (WGS) entry which is preliminary data.</text>
</comment>
<dbReference type="AlphaFoldDB" id="A0ABD2XNS8"/>
<sequence length="158" mass="18453">MDECLEAYASTFGYARIVRQRWYEKLSFSGGIANEAKFKLASDFINLVYLLRQKGYELKLSDAVTLMSQLNKLGVSKLWPKLSKVENVIGEHREEMKKWYEKEAKKTIVQENPKLSLYDLFELPPNAAARRLRYFSFVMQNVFQAHYQGTGYGTYIKQ</sequence>
<reference evidence="1 2" key="1">
    <citation type="journal article" date="2024" name="bioRxiv">
        <title>A reference genome for Trichogramma kaykai: A tiny desert-dwelling parasitoid wasp with competing sex-ratio distorters.</title>
        <authorList>
            <person name="Culotta J."/>
            <person name="Lindsey A.R."/>
        </authorList>
    </citation>
    <scope>NUCLEOTIDE SEQUENCE [LARGE SCALE GENOMIC DNA]</scope>
    <source>
        <strain evidence="1 2">KSX58</strain>
    </source>
</reference>
<name>A0ABD2XNS8_9HYME</name>
<evidence type="ECO:0000313" key="2">
    <source>
        <dbReference type="Proteomes" id="UP001627154"/>
    </source>
</evidence>
<accession>A0ABD2XNS8</accession>
<organism evidence="1 2">
    <name type="scientific">Trichogramma kaykai</name>
    <dbReference type="NCBI Taxonomy" id="54128"/>
    <lineage>
        <taxon>Eukaryota</taxon>
        <taxon>Metazoa</taxon>
        <taxon>Ecdysozoa</taxon>
        <taxon>Arthropoda</taxon>
        <taxon>Hexapoda</taxon>
        <taxon>Insecta</taxon>
        <taxon>Pterygota</taxon>
        <taxon>Neoptera</taxon>
        <taxon>Endopterygota</taxon>
        <taxon>Hymenoptera</taxon>
        <taxon>Apocrita</taxon>
        <taxon>Proctotrupomorpha</taxon>
        <taxon>Chalcidoidea</taxon>
        <taxon>Trichogrammatidae</taxon>
        <taxon>Trichogramma</taxon>
    </lineage>
</organism>
<proteinExistence type="predicted"/>
<gene>
    <name evidence="1" type="ORF">TKK_000978</name>
</gene>
<dbReference type="EMBL" id="JBJJXI010000018">
    <property type="protein sequence ID" value="KAL3406855.1"/>
    <property type="molecule type" value="Genomic_DNA"/>
</dbReference>
<keyword evidence="2" id="KW-1185">Reference proteome</keyword>
<dbReference type="Proteomes" id="UP001627154">
    <property type="component" value="Unassembled WGS sequence"/>
</dbReference>
<evidence type="ECO:0000313" key="1">
    <source>
        <dbReference type="EMBL" id="KAL3406855.1"/>
    </source>
</evidence>